<evidence type="ECO:0000256" key="1">
    <source>
        <dbReference type="ARBA" id="ARBA00009410"/>
    </source>
</evidence>
<dbReference type="InterPro" id="IPR036188">
    <property type="entry name" value="FAD/NAD-bd_sf"/>
</dbReference>
<comment type="similarity">
    <text evidence="1">Belongs to the DadA oxidoreductase family.</text>
</comment>
<dbReference type="SUPFAM" id="SSF54373">
    <property type="entry name" value="FAD-linked reductases, C-terminal domain"/>
    <property type="match status" value="1"/>
</dbReference>
<proteinExistence type="inferred from homology"/>
<name>A0ABT2NM41_9RHOB</name>
<evidence type="ECO:0000313" key="4">
    <source>
        <dbReference type="EMBL" id="MCT8329992.1"/>
    </source>
</evidence>
<dbReference type="PANTHER" id="PTHR13847:SF280">
    <property type="entry name" value="D-AMINO ACID DEHYDROGENASE"/>
    <property type="match status" value="1"/>
</dbReference>
<keyword evidence="2" id="KW-0560">Oxidoreductase</keyword>
<dbReference type="PANTHER" id="PTHR13847">
    <property type="entry name" value="SARCOSINE DEHYDROGENASE-RELATED"/>
    <property type="match status" value="1"/>
</dbReference>
<accession>A0ABT2NM41</accession>
<dbReference type="NCBIfam" id="NF001933">
    <property type="entry name" value="PRK00711.1"/>
    <property type="match status" value="1"/>
</dbReference>
<protein>
    <submittedName>
        <fullName evidence="4">D-amino acid dehydrogenase</fullName>
    </submittedName>
</protein>
<evidence type="ECO:0000313" key="5">
    <source>
        <dbReference type="Proteomes" id="UP001205601"/>
    </source>
</evidence>
<dbReference type="InterPro" id="IPR006076">
    <property type="entry name" value="FAD-dep_OxRdtase"/>
</dbReference>
<dbReference type="Proteomes" id="UP001205601">
    <property type="component" value="Unassembled WGS sequence"/>
</dbReference>
<dbReference type="EMBL" id="JAOCQF010000001">
    <property type="protein sequence ID" value="MCT8329992.1"/>
    <property type="molecule type" value="Genomic_DNA"/>
</dbReference>
<dbReference type="Gene3D" id="3.30.9.10">
    <property type="entry name" value="D-Amino Acid Oxidase, subunit A, domain 2"/>
    <property type="match status" value="1"/>
</dbReference>
<reference evidence="5" key="1">
    <citation type="submission" date="2023-07" db="EMBL/GenBank/DDBJ databases">
        <title>Defluviimonas sediminis sp. nov., isolated from mangrove sediment.</title>
        <authorList>
            <person name="Liu L."/>
            <person name="Li J."/>
            <person name="Huang Y."/>
            <person name="Pan J."/>
            <person name="Li M."/>
        </authorList>
    </citation>
    <scope>NUCLEOTIDE SEQUENCE [LARGE SCALE GENOMIC DNA]</scope>
    <source>
        <strain evidence="5">FT324</strain>
    </source>
</reference>
<sequence length="419" mass="45426">MKIVVMGAGVIGVTTAYYLAKSGAEVTVLDRQPGPGLETSYANAGELSYGMTSPWAAPGVPMKALKWLFMKRRPLFIWPLISPRMWKWGAQMLMNCNDASYAINKSRMVRISNYSRDVLPDLIAETGIEYDGRAQGTLQLFRTEKQLKASKADQDILAEFDSPFEVLDPDGCIAVEPALAHVRDKFVGGLRLTADRTGDCRMFTMALAEKTAALGARFHYGQKIEMIRVEGDRVLGVQTDRLGLVRADAYVCALGSYAPNLLDPIDLRLPVYPVKGYSVTLPVTDDAGAPQSTIMDETHKVAITRLGDRIRVAGTAEIAGYSNRLGPNATATVRHVIGDLFPNGGDLDKAEGWTGLRPMTPDGTPILGPTRYPNLYLNTGHGTLGWTMAAGSGRAVADLVLGRKPDISFEGLTAARYGL</sequence>
<organism evidence="4 5">
    <name type="scientific">Albidovulum sediminis</name>
    <dbReference type="NCBI Taxonomy" id="3066345"/>
    <lineage>
        <taxon>Bacteria</taxon>
        <taxon>Pseudomonadati</taxon>
        <taxon>Pseudomonadota</taxon>
        <taxon>Alphaproteobacteria</taxon>
        <taxon>Rhodobacterales</taxon>
        <taxon>Paracoccaceae</taxon>
        <taxon>Albidovulum</taxon>
    </lineage>
</organism>
<evidence type="ECO:0000259" key="3">
    <source>
        <dbReference type="Pfam" id="PF01266"/>
    </source>
</evidence>
<keyword evidence="5" id="KW-1185">Reference proteome</keyword>
<comment type="caution">
    <text evidence="4">The sequence shown here is derived from an EMBL/GenBank/DDBJ whole genome shotgun (WGS) entry which is preliminary data.</text>
</comment>
<dbReference type="Gene3D" id="3.50.50.60">
    <property type="entry name" value="FAD/NAD(P)-binding domain"/>
    <property type="match status" value="2"/>
</dbReference>
<gene>
    <name evidence="4" type="ORF">N5I32_10735</name>
</gene>
<feature type="domain" description="FAD dependent oxidoreductase" evidence="3">
    <location>
        <begin position="2"/>
        <end position="399"/>
    </location>
</feature>
<evidence type="ECO:0000256" key="2">
    <source>
        <dbReference type="ARBA" id="ARBA00023002"/>
    </source>
</evidence>
<dbReference type="Pfam" id="PF01266">
    <property type="entry name" value="DAO"/>
    <property type="match status" value="1"/>
</dbReference>
<dbReference type="SUPFAM" id="SSF51905">
    <property type="entry name" value="FAD/NAD(P)-binding domain"/>
    <property type="match status" value="1"/>
</dbReference>